<gene>
    <name evidence="3" type="primary">VLTF2</name>
    <name evidence="2" type="ORF">mv_R657</name>
</gene>
<evidence type="ECO:0000313" key="2">
    <source>
        <dbReference type="EMBL" id="AEX62862.1"/>
    </source>
</evidence>
<feature type="compositionally biased region" description="Low complexity" evidence="1">
    <location>
        <begin position="15"/>
        <end position="35"/>
    </location>
</feature>
<feature type="compositionally biased region" description="Basic and acidic residues" evidence="1">
    <location>
        <begin position="1"/>
        <end position="13"/>
    </location>
</feature>
<accession>H2EEN9</accession>
<dbReference type="EMBL" id="JQ063140">
    <property type="protein sequence ID" value="AEY99277.1"/>
    <property type="molecule type" value="Genomic_DNA"/>
</dbReference>
<protein>
    <submittedName>
        <fullName evidence="2">Putative viral transcription factor</fullName>
    </submittedName>
    <submittedName>
        <fullName evidence="3">Viral transcription factor 2</fullName>
    </submittedName>
</protein>
<evidence type="ECO:0000313" key="3">
    <source>
        <dbReference type="EMBL" id="AEY99277.1"/>
    </source>
</evidence>
<sequence>MNKKIDFFNKDNKVSNIQNNNMKKNSKQNSGSKTNKPNKINKQISIPKRRGRRPKKIIENLGGNILDESHDLVNAKNDSAVILRLNIDPSKIATINNNTKSENSSDTSAIDDTSSEGMFNNDIPRDNVCHSCVKKDKMLQFYKFKLDKHEKKDKQDNSNKMFFNKINFISIKDGKKINLKKTNIKCWWDRHEFDNLPFFLPELYHNNCYYVLGIFCSPNCALAHNLHYIKDFKMYERKSLIFRMYREMHGLSADDLIDIKEAGPWELLESFGGNMSITTFRNGFNKINREYLVYVPPIKPITISIEERNTDNNIDDFDKEYVLKRKKPLAKKRSVISSLTNKLESD</sequence>
<evidence type="ECO:0000256" key="1">
    <source>
        <dbReference type="SAM" id="MobiDB-lite"/>
    </source>
</evidence>
<organism evidence="2">
    <name type="scientific">Moumouvirus sp. 'Monve'</name>
    <dbReference type="NCBI Taxonomy" id="1128131"/>
    <lineage>
        <taxon>Viruses</taxon>
        <taxon>Varidnaviria</taxon>
        <taxon>Bamfordvirae</taxon>
        <taxon>Nucleocytoviricota</taxon>
        <taxon>Megaviricetes</taxon>
        <taxon>Imitervirales</taxon>
        <taxon>Mimiviridae</taxon>
        <taxon>Megamimivirinae</taxon>
        <taxon>Moumouvirus</taxon>
    </lineage>
</organism>
<feature type="region of interest" description="Disordered" evidence="1">
    <location>
        <begin position="1"/>
        <end position="54"/>
    </location>
</feature>
<dbReference type="EMBL" id="JN885998">
    <property type="protein sequence ID" value="AEX62862.1"/>
    <property type="molecule type" value="Genomic_DNA"/>
</dbReference>
<reference evidence="3" key="2">
    <citation type="journal article" date="2012" name="Proc. Natl. Acad. Sci. U.S.A.">
        <title>Provirophages and transpovirons as the diverse mobilome of giant viruses.</title>
        <authorList>
            <person name="Desnues C."/>
            <person name="La Scola B."/>
            <person name="Yutin N."/>
            <person name="Fournous G."/>
            <person name="Robert C."/>
            <person name="Azza S."/>
            <person name="Jardot P."/>
            <person name="Monteil S."/>
            <person name="Campocasso A."/>
            <person name="Koonin E.V."/>
            <person name="Raoult D."/>
        </authorList>
    </citation>
    <scope>NUCLEOTIDE SEQUENCE</scope>
</reference>
<reference evidence="2" key="1">
    <citation type="submission" date="2011-10" db="EMBL/GenBank/DDBJ databases">
        <title>Provirophages and transpovirons: unique mobilome of giant viruses.</title>
        <authorList>
            <person name="Desnues C."/>
            <person name="LaScola B."/>
            <person name="Yutin N."/>
            <person name="Fournous G."/>
            <person name="Koonin E."/>
            <person name="Raoult D."/>
        </authorList>
    </citation>
    <scope>NUCLEOTIDE SEQUENCE</scope>
    <source>
        <strain evidence="2">Mv13-mv</strain>
    </source>
</reference>
<name>H2EEN9_9VIRU</name>
<proteinExistence type="predicted"/>